<feature type="region of interest" description="Disordered" evidence="1">
    <location>
        <begin position="498"/>
        <end position="659"/>
    </location>
</feature>
<gene>
    <name evidence="2" type="ORF">PCAL00307_LOCUS10645</name>
</gene>
<feature type="compositionally biased region" description="Low complexity" evidence="1">
    <location>
        <begin position="498"/>
        <end position="509"/>
    </location>
</feature>
<feature type="compositionally biased region" description="Acidic residues" evidence="1">
    <location>
        <begin position="17"/>
        <end position="46"/>
    </location>
</feature>
<feature type="compositionally biased region" description="Polar residues" evidence="1">
    <location>
        <begin position="510"/>
        <end position="519"/>
    </location>
</feature>
<feature type="region of interest" description="Disordered" evidence="1">
    <location>
        <begin position="1"/>
        <end position="48"/>
    </location>
</feature>
<reference evidence="2" key="1">
    <citation type="submission" date="2021-01" db="EMBL/GenBank/DDBJ databases">
        <authorList>
            <person name="Corre E."/>
            <person name="Pelletier E."/>
            <person name="Niang G."/>
            <person name="Scheremetjew M."/>
            <person name="Finn R."/>
            <person name="Kale V."/>
            <person name="Holt S."/>
            <person name="Cochrane G."/>
            <person name="Meng A."/>
            <person name="Brown T."/>
            <person name="Cohen L."/>
        </authorList>
    </citation>
    <scope>NUCLEOTIDE SEQUENCE</scope>
    <source>
        <strain evidence="2">CCMP1756</strain>
    </source>
</reference>
<feature type="region of interest" description="Disordered" evidence="1">
    <location>
        <begin position="425"/>
        <end position="455"/>
    </location>
</feature>
<evidence type="ECO:0000313" key="2">
    <source>
        <dbReference type="EMBL" id="CAE0695209.1"/>
    </source>
</evidence>
<accession>A0A7S3ZVQ4</accession>
<dbReference type="Gene3D" id="1.25.40.10">
    <property type="entry name" value="Tetratricopeptide repeat domain"/>
    <property type="match status" value="1"/>
</dbReference>
<evidence type="ECO:0000256" key="1">
    <source>
        <dbReference type="SAM" id="MobiDB-lite"/>
    </source>
</evidence>
<dbReference type="EMBL" id="HBIW01012398">
    <property type="protein sequence ID" value="CAE0695209.1"/>
    <property type="molecule type" value="Transcribed_RNA"/>
</dbReference>
<feature type="compositionally biased region" description="Basic residues" evidence="1">
    <location>
        <begin position="629"/>
        <end position="659"/>
    </location>
</feature>
<feature type="compositionally biased region" description="Low complexity" evidence="1">
    <location>
        <begin position="541"/>
        <end position="628"/>
    </location>
</feature>
<dbReference type="InterPro" id="IPR011990">
    <property type="entry name" value="TPR-like_helical_dom_sf"/>
</dbReference>
<proteinExistence type="predicted"/>
<dbReference type="AlphaFoldDB" id="A0A7S3ZVQ4"/>
<name>A0A7S3ZVQ4_9STRA</name>
<organism evidence="2">
    <name type="scientific">Pelagomonas calceolata</name>
    <dbReference type="NCBI Taxonomy" id="35677"/>
    <lineage>
        <taxon>Eukaryota</taxon>
        <taxon>Sar</taxon>
        <taxon>Stramenopiles</taxon>
        <taxon>Ochrophyta</taxon>
        <taxon>Pelagophyceae</taxon>
        <taxon>Pelagomonadales</taxon>
        <taxon>Pelagomonadaceae</taxon>
        <taxon>Pelagomonas</taxon>
    </lineage>
</organism>
<sequence length="659" mass="71464">MEAPDGGDATPTHSEFGDTDDEKEQPEEDASDDDAMEEEDAADDGSADVVAEYEAAAATPGAPRAAHEELVVCLRAVRAAAPSNRWRASQKAAWARFAERHSLSADEWLARSRDLDDPSVLTTACTILPREAKLWLELTRIKLNQSVEAGSKVLEEACAVAERDASGSLSRLFDAARALADDTDDVEKRDALYGRELSAPLVPDQARVVFERALLDAPTKKATFGAAKAKGLAAFERRRKLETASKDEDTWLAYVTLEEEEDAERALTVCERALEHCASSRLWRRRLSLAQTPGDAFEVSKRAVDALPDDFRLREAHCRCVERCRLSLDTLEDAFARAAEVCGDKAPALALGRLAAERRRRDGADVQKWALALVDGNEKASYAVRAYATKISEDPKQAWRLLLEDASLPPKAWLDAARASLERGDVDEARRLHKMHASKRAERTRSSSSTPAQRKAASDAATAWLVFERDAGSLSDFDAAYAKAEAWGVFDGAAAAPAAAPRESSSNSSGPATSARTRSPTAPCPAAPLSSPRRRARARPRAGAATPPRPPTTVAAPRGATASASSASGPASAPGGHCPRWPRWPWSPASPWASSSRASLRGAAARAARRPPCACGAAAAARGPAGRWPRSRSSRRSRSRRRRRRARRRRSPRRTWRRP</sequence>
<dbReference type="SUPFAM" id="SSF48452">
    <property type="entry name" value="TPR-like"/>
    <property type="match status" value="1"/>
</dbReference>
<protein>
    <submittedName>
        <fullName evidence="2">Uncharacterized protein</fullName>
    </submittedName>
</protein>